<sequence>MARTKVKLAFVTNNSKRKITYNKRKNNLLKVNELSTLCNVLARGVIFGQDYPEPEVWPSTMGVQHVIVEYNKLSEVHQTIKNLNQYTFLRQIVGKFTKQLHEKQIKNREMKITEQLSDTLCSERQKLPASNLQNLNVLDKKIEKKLKEVHKRFKIMENVGPHEIQVHMKPSLS</sequence>
<proteinExistence type="predicted"/>
<reference evidence="2" key="1">
    <citation type="journal article" date="2023" name="Nat. Plants">
        <title>Single-cell RNA sequencing provides a high-resolution roadmap for understanding the multicellular compartmentation of specialized metabolism.</title>
        <authorList>
            <person name="Sun S."/>
            <person name="Shen X."/>
            <person name="Li Y."/>
            <person name="Li Y."/>
            <person name="Wang S."/>
            <person name="Li R."/>
            <person name="Zhang H."/>
            <person name="Shen G."/>
            <person name="Guo B."/>
            <person name="Wei J."/>
            <person name="Xu J."/>
            <person name="St-Pierre B."/>
            <person name="Chen S."/>
            <person name="Sun C."/>
        </authorList>
    </citation>
    <scope>NUCLEOTIDE SEQUENCE [LARGE SCALE GENOMIC DNA]</scope>
</reference>
<evidence type="ECO:0000313" key="2">
    <source>
        <dbReference type="Proteomes" id="UP001060085"/>
    </source>
</evidence>
<comment type="caution">
    <text evidence="1">The sequence shown here is derived from an EMBL/GenBank/DDBJ whole genome shotgun (WGS) entry which is preliminary data.</text>
</comment>
<keyword evidence="2" id="KW-1185">Reference proteome</keyword>
<protein>
    <submittedName>
        <fullName evidence="1">Uncharacterized protein</fullName>
    </submittedName>
</protein>
<dbReference type="EMBL" id="CM044704">
    <property type="protein sequence ID" value="KAI5667368.1"/>
    <property type="molecule type" value="Genomic_DNA"/>
</dbReference>
<gene>
    <name evidence="1" type="ORF">M9H77_17221</name>
</gene>
<dbReference type="Proteomes" id="UP001060085">
    <property type="component" value="Linkage Group LG04"/>
</dbReference>
<accession>A0ACC0B3Z7</accession>
<organism evidence="1 2">
    <name type="scientific">Catharanthus roseus</name>
    <name type="common">Madagascar periwinkle</name>
    <name type="synonym">Vinca rosea</name>
    <dbReference type="NCBI Taxonomy" id="4058"/>
    <lineage>
        <taxon>Eukaryota</taxon>
        <taxon>Viridiplantae</taxon>
        <taxon>Streptophyta</taxon>
        <taxon>Embryophyta</taxon>
        <taxon>Tracheophyta</taxon>
        <taxon>Spermatophyta</taxon>
        <taxon>Magnoliopsida</taxon>
        <taxon>eudicotyledons</taxon>
        <taxon>Gunneridae</taxon>
        <taxon>Pentapetalae</taxon>
        <taxon>asterids</taxon>
        <taxon>lamiids</taxon>
        <taxon>Gentianales</taxon>
        <taxon>Apocynaceae</taxon>
        <taxon>Rauvolfioideae</taxon>
        <taxon>Vinceae</taxon>
        <taxon>Catharanthinae</taxon>
        <taxon>Catharanthus</taxon>
    </lineage>
</organism>
<name>A0ACC0B3Z7_CATRO</name>
<evidence type="ECO:0000313" key="1">
    <source>
        <dbReference type="EMBL" id="KAI5667368.1"/>
    </source>
</evidence>